<evidence type="ECO:0000313" key="8">
    <source>
        <dbReference type="EMBL" id="RUO29117.1"/>
    </source>
</evidence>
<keyword evidence="2 6" id="KW-0963">Cytoplasm</keyword>
<dbReference type="GO" id="GO:0009318">
    <property type="term" value="C:exodeoxyribonuclease VII complex"/>
    <property type="evidence" value="ECO:0007669"/>
    <property type="project" value="UniProtKB-UniRule"/>
</dbReference>
<name>A0A432WBG2_9GAMM</name>
<reference evidence="8 9" key="1">
    <citation type="journal article" date="2011" name="Front. Microbiol.">
        <title>Genomic signatures of strain selection and enhancement in Bacillus atrophaeus var. globigii, a historical biowarfare simulant.</title>
        <authorList>
            <person name="Gibbons H.S."/>
            <person name="Broomall S.M."/>
            <person name="McNew L.A."/>
            <person name="Daligault H."/>
            <person name="Chapman C."/>
            <person name="Bruce D."/>
            <person name="Karavis M."/>
            <person name="Krepps M."/>
            <person name="McGregor P.A."/>
            <person name="Hong C."/>
            <person name="Park K.H."/>
            <person name="Akmal A."/>
            <person name="Feldman A."/>
            <person name="Lin J.S."/>
            <person name="Chang W.E."/>
            <person name="Higgs B.W."/>
            <person name="Demirev P."/>
            <person name="Lindquist J."/>
            <person name="Liem A."/>
            <person name="Fochler E."/>
            <person name="Read T.D."/>
            <person name="Tapia R."/>
            <person name="Johnson S."/>
            <person name="Bishop-Lilly K.A."/>
            <person name="Detter C."/>
            <person name="Han C."/>
            <person name="Sozhamannan S."/>
            <person name="Rosenzweig C.N."/>
            <person name="Skowronski E.W."/>
        </authorList>
    </citation>
    <scope>NUCLEOTIDE SEQUENCE [LARGE SCALE GENOMIC DNA]</scope>
    <source>
        <strain evidence="8 9">GYP-17</strain>
    </source>
</reference>
<protein>
    <recommendedName>
        <fullName evidence="6">Exodeoxyribonuclease 7 small subunit</fullName>
        <ecNumber evidence="6">3.1.11.6</ecNumber>
    </recommendedName>
    <alternativeName>
        <fullName evidence="6">Exodeoxyribonuclease VII small subunit</fullName>
        <shortName evidence="6">Exonuclease VII small subunit</shortName>
    </alternativeName>
</protein>
<dbReference type="GO" id="GO:0005829">
    <property type="term" value="C:cytosol"/>
    <property type="evidence" value="ECO:0007669"/>
    <property type="project" value="TreeGrafter"/>
</dbReference>
<dbReference type="PANTHER" id="PTHR34137">
    <property type="entry name" value="EXODEOXYRIBONUCLEASE 7 SMALL SUBUNIT"/>
    <property type="match status" value="1"/>
</dbReference>
<dbReference type="Gene3D" id="1.10.287.1040">
    <property type="entry name" value="Exonuclease VII, small subunit"/>
    <property type="match status" value="1"/>
</dbReference>
<evidence type="ECO:0000256" key="3">
    <source>
        <dbReference type="ARBA" id="ARBA00022722"/>
    </source>
</evidence>
<evidence type="ECO:0000313" key="9">
    <source>
        <dbReference type="Proteomes" id="UP000288405"/>
    </source>
</evidence>
<keyword evidence="9" id="KW-1185">Reference proteome</keyword>
<dbReference type="HAMAP" id="MF_00337">
    <property type="entry name" value="Exonuc_7_S"/>
    <property type="match status" value="1"/>
</dbReference>
<evidence type="ECO:0000256" key="7">
    <source>
        <dbReference type="SAM" id="MobiDB-lite"/>
    </source>
</evidence>
<evidence type="ECO:0000256" key="4">
    <source>
        <dbReference type="ARBA" id="ARBA00022801"/>
    </source>
</evidence>
<comment type="function">
    <text evidence="6">Bidirectionally degrades single-stranded DNA into large acid-insoluble oligonucleotides, which are then degraded further into small acid-soluble oligonucleotides.</text>
</comment>
<dbReference type="Pfam" id="PF02609">
    <property type="entry name" value="Exonuc_VII_S"/>
    <property type="match status" value="1"/>
</dbReference>
<comment type="subcellular location">
    <subcellularLocation>
        <location evidence="6">Cytoplasm</location>
    </subcellularLocation>
</comment>
<accession>A0A432WBG2</accession>
<evidence type="ECO:0000256" key="6">
    <source>
        <dbReference type="HAMAP-Rule" id="MF_00337"/>
    </source>
</evidence>
<dbReference type="RefSeq" id="WP_126777515.1">
    <property type="nucleotide sequence ID" value="NZ_PIPM01000013.1"/>
</dbReference>
<dbReference type="AlphaFoldDB" id="A0A432WBG2"/>
<evidence type="ECO:0000256" key="5">
    <source>
        <dbReference type="ARBA" id="ARBA00022839"/>
    </source>
</evidence>
<dbReference type="InterPro" id="IPR003761">
    <property type="entry name" value="Exonuc_VII_S"/>
</dbReference>
<proteinExistence type="inferred from homology"/>
<keyword evidence="4 6" id="KW-0378">Hydrolase</keyword>
<dbReference type="NCBIfam" id="NF002140">
    <property type="entry name" value="PRK00977.1-4"/>
    <property type="match status" value="1"/>
</dbReference>
<dbReference type="GO" id="GO:0006308">
    <property type="term" value="P:DNA catabolic process"/>
    <property type="evidence" value="ECO:0007669"/>
    <property type="project" value="UniProtKB-UniRule"/>
</dbReference>
<dbReference type="NCBIfam" id="TIGR01280">
    <property type="entry name" value="xseB"/>
    <property type="match status" value="1"/>
</dbReference>
<dbReference type="Proteomes" id="UP000288405">
    <property type="component" value="Unassembled WGS sequence"/>
</dbReference>
<organism evidence="8 9">
    <name type="scientific">Aliidiomarina sanyensis</name>
    <dbReference type="NCBI Taxonomy" id="1249555"/>
    <lineage>
        <taxon>Bacteria</taxon>
        <taxon>Pseudomonadati</taxon>
        <taxon>Pseudomonadota</taxon>
        <taxon>Gammaproteobacteria</taxon>
        <taxon>Alteromonadales</taxon>
        <taxon>Idiomarinaceae</taxon>
        <taxon>Aliidiomarina</taxon>
    </lineage>
</organism>
<comment type="subunit">
    <text evidence="6">Heterooligomer composed of large and small subunits.</text>
</comment>
<dbReference type="OrthoDB" id="5591562at2"/>
<evidence type="ECO:0000256" key="2">
    <source>
        <dbReference type="ARBA" id="ARBA00022490"/>
    </source>
</evidence>
<evidence type="ECO:0000256" key="1">
    <source>
        <dbReference type="ARBA" id="ARBA00009998"/>
    </source>
</evidence>
<keyword evidence="5 6" id="KW-0269">Exonuclease</keyword>
<comment type="catalytic activity">
    <reaction evidence="6">
        <text>Exonucleolytic cleavage in either 5'- to 3'- or 3'- to 5'-direction to yield nucleoside 5'-phosphates.</text>
        <dbReference type="EC" id="3.1.11.6"/>
    </reaction>
</comment>
<gene>
    <name evidence="6" type="primary">xseB</name>
    <name evidence="8" type="ORF">CWE11_10200</name>
</gene>
<comment type="similarity">
    <text evidence="1 6">Belongs to the XseB family.</text>
</comment>
<dbReference type="PANTHER" id="PTHR34137:SF1">
    <property type="entry name" value="EXODEOXYRIBONUCLEASE 7 SMALL SUBUNIT"/>
    <property type="match status" value="1"/>
</dbReference>
<dbReference type="EMBL" id="PIPM01000013">
    <property type="protein sequence ID" value="RUO29117.1"/>
    <property type="molecule type" value="Genomic_DNA"/>
</dbReference>
<keyword evidence="3 6" id="KW-0540">Nuclease</keyword>
<comment type="caution">
    <text evidence="8">The sequence shown here is derived from an EMBL/GenBank/DDBJ whole genome shotgun (WGS) entry which is preliminary data.</text>
</comment>
<sequence>MAEQSKAQENLGFEQALQELEQIIQALEQGDLPLEQSLQQFERAVQLSRVSQQKLQDAEQRVHVLLQQQQGESLQDITSEINESGTDTSS</sequence>
<dbReference type="InterPro" id="IPR037004">
    <property type="entry name" value="Exonuc_VII_ssu_sf"/>
</dbReference>
<feature type="region of interest" description="Disordered" evidence="7">
    <location>
        <begin position="71"/>
        <end position="90"/>
    </location>
</feature>
<dbReference type="SUPFAM" id="SSF116842">
    <property type="entry name" value="XseB-like"/>
    <property type="match status" value="1"/>
</dbReference>
<dbReference type="EC" id="3.1.11.6" evidence="6"/>
<dbReference type="GO" id="GO:0008855">
    <property type="term" value="F:exodeoxyribonuclease VII activity"/>
    <property type="evidence" value="ECO:0007669"/>
    <property type="project" value="UniProtKB-UniRule"/>
</dbReference>